<dbReference type="EMBL" id="CAMAPF010000030">
    <property type="protein sequence ID" value="CAH9076504.1"/>
    <property type="molecule type" value="Genomic_DNA"/>
</dbReference>
<proteinExistence type="inferred from homology"/>
<dbReference type="InterPro" id="IPR018289">
    <property type="entry name" value="MULE_transposase_dom"/>
</dbReference>
<comment type="subcellular location">
    <subcellularLocation>
        <location evidence="2">Nucleus</location>
    </subcellularLocation>
</comment>
<evidence type="ECO:0000313" key="5">
    <source>
        <dbReference type="EMBL" id="CAH9076504.1"/>
    </source>
</evidence>
<feature type="region of interest" description="Disordered" evidence="3">
    <location>
        <begin position="25"/>
        <end position="82"/>
    </location>
</feature>
<accession>A0AAV0CKL5</accession>
<comment type="function">
    <text evidence="2">Putative transcription activator involved in regulating light control of development.</text>
</comment>
<feature type="region of interest" description="Disordered" evidence="3">
    <location>
        <begin position="751"/>
        <end position="824"/>
    </location>
</feature>
<dbReference type="Proteomes" id="UP001152523">
    <property type="component" value="Unassembled WGS sequence"/>
</dbReference>
<dbReference type="InterPro" id="IPR007527">
    <property type="entry name" value="Znf_SWIM"/>
</dbReference>
<feature type="compositionally biased region" description="Basic residues" evidence="3">
    <location>
        <begin position="772"/>
        <end position="783"/>
    </location>
</feature>
<keyword evidence="2" id="KW-0862">Zinc</keyword>
<keyword evidence="1 2" id="KW-0863">Zinc-finger</keyword>
<name>A0AAV0CKL5_9ASTE</name>
<feature type="compositionally biased region" description="Polar residues" evidence="3">
    <location>
        <begin position="801"/>
        <end position="810"/>
    </location>
</feature>
<dbReference type="AlphaFoldDB" id="A0AAV0CKL5"/>
<dbReference type="InterPro" id="IPR004330">
    <property type="entry name" value="FAR1_DNA_bnd_dom"/>
</dbReference>
<dbReference type="GO" id="GO:0008270">
    <property type="term" value="F:zinc ion binding"/>
    <property type="evidence" value="ECO:0007669"/>
    <property type="project" value="UniProtKB-UniRule"/>
</dbReference>
<dbReference type="Pfam" id="PF03101">
    <property type="entry name" value="FAR1"/>
    <property type="match status" value="1"/>
</dbReference>
<comment type="similarity">
    <text evidence="2">Belongs to the FHY3/FAR1 family.</text>
</comment>
<dbReference type="GO" id="GO:0005634">
    <property type="term" value="C:nucleus"/>
    <property type="evidence" value="ECO:0007669"/>
    <property type="project" value="UniProtKB-SubCell"/>
</dbReference>
<organism evidence="5 6">
    <name type="scientific">Cuscuta epithymum</name>
    <dbReference type="NCBI Taxonomy" id="186058"/>
    <lineage>
        <taxon>Eukaryota</taxon>
        <taxon>Viridiplantae</taxon>
        <taxon>Streptophyta</taxon>
        <taxon>Embryophyta</taxon>
        <taxon>Tracheophyta</taxon>
        <taxon>Spermatophyta</taxon>
        <taxon>Magnoliopsida</taxon>
        <taxon>eudicotyledons</taxon>
        <taxon>Gunneridae</taxon>
        <taxon>Pentapetalae</taxon>
        <taxon>asterids</taxon>
        <taxon>lamiids</taxon>
        <taxon>Solanales</taxon>
        <taxon>Convolvulaceae</taxon>
        <taxon>Cuscuteae</taxon>
        <taxon>Cuscuta</taxon>
        <taxon>Cuscuta subgen. Cuscuta</taxon>
    </lineage>
</organism>
<dbReference type="PANTHER" id="PTHR31669:SF283">
    <property type="entry name" value="PROTEIN FAR1-RELATED SEQUENCE"/>
    <property type="match status" value="1"/>
</dbReference>
<comment type="caution">
    <text evidence="5">The sequence shown here is derived from an EMBL/GenBank/DDBJ whole genome shotgun (WGS) entry which is preliminary data.</text>
</comment>
<feature type="compositionally biased region" description="Basic and acidic residues" evidence="3">
    <location>
        <begin position="785"/>
        <end position="800"/>
    </location>
</feature>
<keyword evidence="2" id="KW-0539">Nucleus</keyword>
<evidence type="ECO:0000256" key="1">
    <source>
        <dbReference type="PROSITE-ProRule" id="PRU00325"/>
    </source>
</evidence>
<dbReference type="PROSITE" id="PS50966">
    <property type="entry name" value="ZF_SWIM"/>
    <property type="match status" value="1"/>
</dbReference>
<dbReference type="InterPro" id="IPR031052">
    <property type="entry name" value="FHY3/FAR1"/>
</dbReference>
<feature type="compositionally biased region" description="Basic and acidic residues" evidence="3">
    <location>
        <begin position="29"/>
        <end position="43"/>
    </location>
</feature>
<evidence type="ECO:0000313" key="6">
    <source>
        <dbReference type="Proteomes" id="UP001152523"/>
    </source>
</evidence>
<evidence type="ECO:0000259" key="4">
    <source>
        <dbReference type="PROSITE" id="PS50966"/>
    </source>
</evidence>
<feature type="domain" description="SWIM-type" evidence="4">
    <location>
        <begin position="621"/>
        <end position="659"/>
    </location>
</feature>
<dbReference type="PANTHER" id="PTHR31669">
    <property type="entry name" value="PROTEIN FAR1-RELATED SEQUENCE 10-RELATED"/>
    <property type="match status" value="1"/>
</dbReference>
<protein>
    <recommendedName>
        <fullName evidence="2">Protein FAR1-RELATED SEQUENCE</fullName>
    </recommendedName>
</protein>
<dbReference type="GO" id="GO:0006355">
    <property type="term" value="P:regulation of DNA-templated transcription"/>
    <property type="evidence" value="ECO:0007669"/>
    <property type="project" value="UniProtKB-UniRule"/>
</dbReference>
<sequence>MDFLLDKTMVTNDDEFWSMWIDGAEETGGDEREKSAGLGEKEGQMAGDGEGDGMTDVGGEGSGQKAGLGEGDGHTGGGEGDVTTDVGGEDGLTSAAAMDVVSDLDGEGVAMEIEVGKDPELGMEFESREAVYDFYKAYGKRLGFPIRTRSTTKDKKGVKIVSIVLECSRAGQRGSQSKNQLKPQPSMQIGCGARLRAHVNSEGLWEISKLFVQHSHPMSPTKARLFRCHRKLTHGMARKLAINEVAGIRLNKSFTAAVVEAGGYDQLPFIEKDCRNYIDKVRQLRLGSGDAIAIQGFFAKMQDQCPGFFFALDLDEESRLRNVFWADNRSRYAYKEFGDVITFDTTYLTNRYDMPFAPFVGVNHHGQSLLMGCGLVSNEDTQTFVWLFKAWLECMDGIAPMGIITDQDRAMQNAIAIAFPNSKHRWCLWHIMKKVPEKLGGNAQKDEILDVIHDCIYDSQYTQEFEEKWLDMVQRFSLEEHDWLGVMYNERNRWVPCYLKPTFWAGMSTTQRSESINAFFDKFVNSKTTLKQFVEQYGCALRDKVEKEFQADTNSFTKMIPCVTRCPMEKQVQQIYTLSKFAEFQRELLEGKLYCDILLCEDGRKYTVQEHMDINGFKKNVNFYIDFDPLTCFGICSCHLFEFRGMICRHLLVVFNRLDIHHLPEVYLMSRWRKDMKRAYQRVKINYDGWITTVEQQRFDKLCKTFESVANMIVDDEAKYNEVLLWLETQLTTYTPPVSHSCIVGNMTPLEDPKTNMNAEVPLPPIRDPKCTKRKGAPRKNRAKGPLEKGKKGRPKKDNARPTTTTTQHGNGEGPSHGAANGPIMYSTGLDLNLSLM</sequence>
<gene>
    <name evidence="5" type="ORF">CEPIT_LOCUS5916</name>
</gene>
<dbReference type="Pfam" id="PF10551">
    <property type="entry name" value="MULE"/>
    <property type="match status" value="1"/>
</dbReference>
<reference evidence="5" key="1">
    <citation type="submission" date="2022-07" db="EMBL/GenBank/DDBJ databases">
        <authorList>
            <person name="Macas J."/>
            <person name="Novak P."/>
            <person name="Neumann P."/>
        </authorList>
    </citation>
    <scope>NUCLEOTIDE SEQUENCE</scope>
</reference>
<keyword evidence="6" id="KW-1185">Reference proteome</keyword>
<evidence type="ECO:0000256" key="3">
    <source>
        <dbReference type="SAM" id="MobiDB-lite"/>
    </source>
</evidence>
<evidence type="ECO:0000256" key="2">
    <source>
        <dbReference type="RuleBase" id="RU367018"/>
    </source>
</evidence>
<keyword evidence="2" id="KW-0479">Metal-binding</keyword>
<feature type="compositionally biased region" description="Gly residues" evidence="3">
    <location>
        <begin position="56"/>
        <end position="80"/>
    </location>
</feature>